<organism evidence="5 6">
    <name type="scientific">Candolleomyces eurysporus</name>
    <dbReference type="NCBI Taxonomy" id="2828524"/>
    <lineage>
        <taxon>Eukaryota</taxon>
        <taxon>Fungi</taxon>
        <taxon>Dikarya</taxon>
        <taxon>Basidiomycota</taxon>
        <taxon>Agaricomycotina</taxon>
        <taxon>Agaricomycetes</taxon>
        <taxon>Agaricomycetidae</taxon>
        <taxon>Agaricales</taxon>
        <taxon>Agaricineae</taxon>
        <taxon>Psathyrellaceae</taxon>
        <taxon>Candolleomyces</taxon>
    </lineage>
</organism>
<evidence type="ECO:0000256" key="1">
    <source>
        <dbReference type="ARBA" id="ARBA00004340"/>
    </source>
</evidence>
<comment type="subcellular location">
    <subcellularLocation>
        <location evidence="1">Host cell</location>
    </subcellularLocation>
    <subcellularLocation>
        <location evidence="2">Secreted</location>
    </subcellularLocation>
</comment>
<comment type="caution">
    <text evidence="5">The sequence shown here is derived from an EMBL/GenBank/DDBJ whole genome shotgun (WGS) entry which is preliminary data.</text>
</comment>
<dbReference type="AlphaFoldDB" id="A0A9W8JAP9"/>
<protein>
    <recommendedName>
        <fullName evidence="4">Crinkler effector protein N-terminal domain-containing protein</fullName>
    </recommendedName>
</protein>
<dbReference type="GO" id="GO:0005576">
    <property type="term" value="C:extracellular region"/>
    <property type="evidence" value="ECO:0007669"/>
    <property type="project" value="UniProtKB-SubCell"/>
</dbReference>
<evidence type="ECO:0000259" key="4">
    <source>
        <dbReference type="Pfam" id="PF20147"/>
    </source>
</evidence>
<keyword evidence="6" id="KW-1185">Reference proteome</keyword>
<dbReference type="InterPro" id="IPR045379">
    <property type="entry name" value="Crinkler_N"/>
</dbReference>
<feature type="non-terminal residue" evidence="5">
    <location>
        <position position="130"/>
    </location>
</feature>
<gene>
    <name evidence="5" type="ORF">H1R20_g6542</name>
</gene>
<feature type="domain" description="Crinkler effector protein N-terminal" evidence="4">
    <location>
        <begin position="9"/>
        <end position="86"/>
    </location>
</feature>
<dbReference type="EMBL" id="JANBPK010000831">
    <property type="protein sequence ID" value="KAJ2930559.1"/>
    <property type="molecule type" value="Genomic_DNA"/>
</dbReference>
<accession>A0A9W8JAP9</accession>
<reference evidence="5" key="1">
    <citation type="submission" date="2022-06" db="EMBL/GenBank/DDBJ databases">
        <title>Genome Sequence of Candolleomyces eurysporus.</title>
        <authorList>
            <person name="Buettner E."/>
        </authorList>
    </citation>
    <scope>NUCLEOTIDE SEQUENCE</scope>
    <source>
        <strain evidence="5">VTCC 930004</strain>
    </source>
</reference>
<dbReference type="OrthoDB" id="19861at2759"/>
<evidence type="ECO:0000313" key="6">
    <source>
        <dbReference type="Proteomes" id="UP001140091"/>
    </source>
</evidence>
<dbReference type="Proteomes" id="UP001140091">
    <property type="component" value="Unassembled WGS sequence"/>
</dbReference>
<evidence type="ECO:0000256" key="2">
    <source>
        <dbReference type="ARBA" id="ARBA00004613"/>
    </source>
</evidence>
<name>A0A9W8JAP9_9AGAR</name>
<dbReference type="GO" id="GO:0043657">
    <property type="term" value="C:host cell"/>
    <property type="evidence" value="ECO:0007669"/>
    <property type="project" value="UniProtKB-SubCell"/>
</dbReference>
<dbReference type="Pfam" id="PF20147">
    <property type="entry name" value="Crinkler"/>
    <property type="match status" value="1"/>
</dbReference>
<keyword evidence="3" id="KW-0964">Secreted</keyword>
<evidence type="ECO:0000313" key="5">
    <source>
        <dbReference type="EMBL" id="KAJ2930559.1"/>
    </source>
</evidence>
<evidence type="ECO:0000256" key="3">
    <source>
        <dbReference type="ARBA" id="ARBA00022525"/>
    </source>
</evidence>
<sequence>MSTFATDSVFCLLVGPMRAIDADPFVVEPEHGACIAELKDLVKAARPNCLHLIDAAQLVVWRVKDSSTFIAGDDPRQMVSDLFEGDKLQKISYHTEISDLGLKKGEVLIIEYPDPNPSVLSAIFPIPSPR</sequence>
<proteinExistence type="predicted"/>